<organism evidence="8 9">
    <name type="scientific">Corynebacterium callunae DSM 20147</name>
    <dbReference type="NCBI Taxonomy" id="1121353"/>
    <lineage>
        <taxon>Bacteria</taxon>
        <taxon>Bacillati</taxon>
        <taxon>Actinomycetota</taxon>
        <taxon>Actinomycetes</taxon>
        <taxon>Mycobacteriales</taxon>
        <taxon>Corynebacteriaceae</taxon>
        <taxon>Corynebacterium</taxon>
    </lineage>
</organism>
<evidence type="ECO:0000256" key="2">
    <source>
        <dbReference type="ARBA" id="ARBA00007430"/>
    </source>
</evidence>
<dbReference type="CDD" id="cd13127">
    <property type="entry name" value="MATE_tuaB_like"/>
    <property type="match status" value="1"/>
</dbReference>
<dbReference type="InterPro" id="IPR050833">
    <property type="entry name" value="Poly_Biosynth_Transport"/>
</dbReference>
<dbReference type="RefSeq" id="WP_015650224.1">
    <property type="nucleotide sequence ID" value="NC_020506.1"/>
</dbReference>
<dbReference type="GO" id="GO:0005886">
    <property type="term" value="C:plasma membrane"/>
    <property type="evidence" value="ECO:0007669"/>
    <property type="project" value="UniProtKB-SubCell"/>
</dbReference>
<reference evidence="8 9" key="1">
    <citation type="submission" date="2013-02" db="EMBL/GenBank/DDBJ databases">
        <title>The complete genome sequence of Corynebacterium callunae DSM 20147.</title>
        <authorList>
            <person name="Ruckert C."/>
            <person name="Albersmeier A."/>
            <person name="Kalinowski J."/>
        </authorList>
    </citation>
    <scope>NUCLEOTIDE SEQUENCE [LARGE SCALE GENOMIC DNA]</scope>
    <source>
        <strain evidence="8 9">DSM 20147</strain>
    </source>
</reference>
<evidence type="ECO:0000313" key="8">
    <source>
        <dbReference type="EMBL" id="AGG65770.1"/>
    </source>
</evidence>
<dbReference type="PATRIC" id="fig|1121353.3.peg.329"/>
<evidence type="ECO:0000256" key="6">
    <source>
        <dbReference type="ARBA" id="ARBA00023136"/>
    </source>
</evidence>
<feature type="transmembrane region" description="Helical" evidence="7">
    <location>
        <begin position="416"/>
        <end position="441"/>
    </location>
</feature>
<dbReference type="AlphaFoldDB" id="M1UCY2"/>
<feature type="transmembrane region" description="Helical" evidence="7">
    <location>
        <begin position="447"/>
        <end position="466"/>
    </location>
</feature>
<feature type="transmembrane region" description="Helical" evidence="7">
    <location>
        <begin position="48"/>
        <end position="72"/>
    </location>
</feature>
<evidence type="ECO:0000256" key="7">
    <source>
        <dbReference type="SAM" id="Phobius"/>
    </source>
</evidence>
<dbReference type="STRING" id="1121353.H924_01580"/>
<proteinExistence type="inferred from homology"/>
<dbReference type="KEGG" id="ccn:H924_01580"/>
<dbReference type="Proteomes" id="UP000011760">
    <property type="component" value="Chromosome"/>
</dbReference>
<accession>M1UCY2</accession>
<protein>
    <submittedName>
        <fullName evidence="8">Translocase involved in export of a cell surface polysaccaride</fullName>
    </submittedName>
</protein>
<feature type="transmembrane region" description="Helical" evidence="7">
    <location>
        <begin position="84"/>
        <end position="104"/>
    </location>
</feature>
<dbReference type="PANTHER" id="PTHR30250">
    <property type="entry name" value="PST FAMILY PREDICTED COLANIC ACID TRANSPORTER"/>
    <property type="match status" value="1"/>
</dbReference>
<comment type="subcellular location">
    <subcellularLocation>
        <location evidence="1">Cell membrane</location>
        <topology evidence="1">Multi-pass membrane protein</topology>
    </subcellularLocation>
</comment>
<keyword evidence="6 7" id="KW-0472">Membrane</keyword>
<sequence>MNDDGKSLRQSAAKGSAVTLLAQGLRIVLQLVSVVVLARLILPDQFGLYAMVLAVASVASIFLDFGFSMAALRSKFLTNQQQSNLFWINVGAGAILSILVFFLANPISNYFNESRLVGITQGISVIYLIGGITAQFRVKLNREMRFKALASIDVISPLIGLITAILLALTGFEVMSLVFQQIATELTMLLISFFLARWIPVFPRKTEGMKELLTFGAGFAATRVLSYLTQNVDSIAIGRVWGAAPLGLYDRAYRVSVGPITQISFPMTRIAIPVLNKVVDSPPRFISALKEAQLIGTFITSTLLLILAGVSEPVVVLLFGPPWVDAAPILSMLCIGATFRTVQQVSNWVFMVKGLAGDLLKFNLVAQPLIVFCTVAGVWWGPVGVAVGSSIGYGFYWLLSIWWAGRVTNMNLFPLFTYPLKVIIIFSLPAGIVAFVVASVVDANSPINLLSGVAAATCWLLIIYMLSKSIRTDIKKLINFTMIALGRHQK</sequence>
<feature type="transmembrane region" description="Helical" evidence="7">
    <location>
        <begin position="20"/>
        <end position="42"/>
    </location>
</feature>
<keyword evidence="9" id="KW-1185">Reference proteome</keyword>
<feature type="transmembrane region" description="Helical" evidence="7">
    <location>
        <begin position="148"/>
        <end position="172"/>
    </location>
</feature>
<feature type="transmembrane region" description="Helical" evidence="7">
    <location>
        <begin position="116"/>
        <end position="136"/>
    </location>
</feature>
<dbReference type="HOGENOM" id="CLU_026911_2_0_11"/>
<evidence type="ECO:0000313" key="9">
    <source>
        <dbReference type="Proteomes" id="UP000011760"/>
    </source>
</evidence>
<dbReference type="EMBL" id="CP004354">
    <property type="protein sequence ID" value="AGG65770.1"/>
    <property type="molecule type" value="Genomic_DNA"/>
</dbReference>
<dbReference type="PANTHER" id="PTHR30250:SF10">
    <property type="entry name" value="LIPOPOLYSACCHARIDE BIOSYNTHESIS PROTEIN WZXC"/>
    <property type="match status" value="1"/>
</dbReference>
<comment type="similarity">
    <text evidence="2">Belongs to the polysaccharide synthase family.</text>
</comment>
<feature type="transmembrane region" description="Helical" evidence="7">
    <location>
        <begin position="294"/>
        <end position="320"/>
    </location>
</feature>
<evidence type="ECO:0000256" key="4">
    <source>
        <dbReference type="ARBA" id="ARBA00022692"/>
    </source>
</evidence>
<keyword evidence="4 7" id="KW-0812">Transmembrane</keyword>
<dbReference type="OrthoDB" id="9770347at2"/>
<feature type="transmembrane region" description="Helical" evidence="7">
    <location>
        <begin position="178"/>
        <end position="199"/>
    </location>
</feature>
<dbReference type="eggNOG" id="COG2244">
    <property type="taxonomic scope" value="Bacteria"/>
</dbReference>
<evidence type="ECO:0000256" key="1">
    <source>
        <dbReference type="ARBA" id="ARBA00004651"/>
    </source>
</evidence>
<evidence type="ECO:0000256" key="5">
    <source>
        <dbReference type="ARBA" id="ARBA00022989"/>
    </source>
</evidence>
<dbReference type="Pfam" id="PF13440">
    <property type="entry name" value="Polysacc_synt_3"/>
    <property type="match status" value="1"/>
</dbReference>
<evidence type="ECO:0000256" key="3">
    <source>
        <dbReference type="ARBA" id="ARBA00022475"/>
    </source>
</evidence>
<feature type="transmembrane region" description="Helical" evidence="7">
    <location>
        <begin position="386"/>
        <end position="404"/>
    </location>
</feature>
<keyword evidence="3" id="KW-1003">Cell membrane</keyword>
<keyword evidence="5 7" id="KW-1133">Transmembrane helix</keyword>
<gene>
    <name evidence="8" type="ORF">H924_01580</name>
</gene>
<name>M1UCY2_9CORY</name>